<keyword evidence="8 12" id="KW-0406">Ion transport</keyword>
<evidence type="ECO:0000256" key="1">
    <source>
        <dbReference type="ARBA" id="ARBA00004141"/>
    </source>
</evidence>
<evidence type="ECO:0000256" key="9">
    <source>
        <dbReference type="ARBA" id="ARBA00023136"/>
    </source>
</evidence>
<comment type="similarity">
    <text evidence="2 12">Belongs to the amiloride-sensitive sodium channel (TC 1.A.6) family.</text>
</comment>
<evidence type="ECO:0000256" key="10">
    <source>
        <dbReference type="ARBA" id="ARBA00023201"/>
    </source>
</evidence>
<dbReference type="Proteomes" id="UP001307889">
    <property type="component" value="Chromosome 7"/>
</dbReference>
<name>A0ABN7AXI9_9HEMI</name>
<evidence type="ECO:0000256" key="8">
    <source>
        <dbReference type="ARBA" id="ARBA00023065"/>
    </source>
</evidence>
<organism evidence="15 16">
    <name type="scientific">Nesidiocoris tenuis</name>
    <dbReference type="NCBI Taxonomy" id="355587"/>
    <lineage>
        <taxon>Eukaryota</taxon>
        <taxon>Metazoa</taxon>
        <taxon>Ecdysozoa</taxon>
        <taxon>Arthropoda</taxon>
        <taxon>Hexapoda</taxon>
        <taxon>Insecta</taxon>
        <taxon>Pterygota</taxon>
        <taxon>Neoptera</taxon>
        <taxon>Paraneoptera</taxon>
        <taxon>Hemiptera</taxon>
        <taxon>Heteroptera</taxon>
        <taxon>Panheteroptera</taxon>
        <taxon>Cimicomorpha</taxon>
        <taxon>Miridae</taxon>
        <taxon>Dicyphina</taxon>
        <taxon>Nesidiocoris</taxon>
    </lineage>
</organism>
<keyword evidence="9 14" id="KW-0472">Membrane</keyword>
<accession>A0ABN7AXI9</accession>
<evidence type="ECO:0000256" key="6">
    <source>
        <dbReference type="ARBA" id="ARBA00022989"/>
    </source>
</evidence>
<dbReference type="GO" id="GO:0034220">
    <property type="term" value="P:monoatomic ion transmembrane transport"/>
    <property type="evidence" value="ECO:0007669"/>
    <property type="project" value="UniProtKB-KW"/>
</dbReference>
<reference evidence="15 16" key="1">
    <citation type="submission" date="2023-09" db="EMBL/GenBank/DDBJ databases">
        <title>Nesidiocoris tenuis whole genome shotgun sequence.</title>
        <authorList>
            <person name="Shibata T."/>
            <person name="Shimoda M."/>
            <person name="Kobayashi T."/>
            <person name="Uehara T."/>
        </authorList>
    </citation>
    <scope>NUCLEOTIDE SEQUENCE [LARGE SCALE GENOMIC DNA]</scope>
    <source>
        <strain evidence="15 16">Japan</strain>
    </source>
</reference>
<dbReference type="PANTHER" id="PTHR11690">
    <property type="entry name" value="AMILORIDE-SENSITIVE SODIUM CHANNEL-RELATED"/>
    <property type="match status" value="1"/>
</dbReference>
<keyword evidence="3 12" id="KW-0813">Transport</keyword>
<comment type="subcellular location">
    <subcellularLocation>
        <location evidence="1">Membrane</location>
        <topology evidence="1">Multi-pass membrane protein</topology>
    </subcellularLocation>
</comment>
<keyword evidence="4 12" id="KW-0894">Sodium channel</keyword>
<keyword evidence="5 12" id="KW-0812">Transmembrane</keyword>
<evidence type="ECO:0000256" key="11">
    <source>
        <dbReference type="ARBA" id="ARBA00023303"/>
    </source>
</evidence>
<dbReference type="Gene3D" id="2.60.470.10">
    <property type="entry name" value="Acid-sensing ion channels like domains"/>
    <property type="match status" value="1"/>
</dbReference>
<evidence type="ECO:0000256" key="13">
    <source>
        <dbReference type="SAM" id="MobiDB-lite"/>
    </source>
</evidence>
<feature type="transmembrane region" description="Helical" evidence="14">
    <location>
        <begin position="415"/>
        <end position="442"/>
    </location>
</feature>
<dbReference type="Pfam" id="PF00858">
    <property type="entry name" value="ASC"/>
    <property type="match status" value="1"/>
</dbReference>
<dbReference type="PANTHER" id="PTHR11690:SF175">
    <property type="entry name" value="PICKPOCKET 13-RELATED"/>
    <property type="match status" value="1"/>
</dbReference>
<protein>
    <submittedName>
        <fullName evidence="15">Amiloride-sensitive sodium channel</fullName>
    </submittedName>
</protein>
<evidence type="ECO:0000256" key="7">
    <source>
        <dbReference type="ARBA" id="ARBA00023053"/>
    </source>
</evidence>
<sequence>MGKVNEILMKIFSTVRNFLENTSLHGFKFIAEPGRHWSERLLWTIVCVISWIGSAMLFQTSYIAFQEKAVSFVVETTYLEANTSYPSVSICEDENVQPLYDAANALFGEDHDNNLDEVLRELAYFRGSAYYIKGVCSELGSQCPRGNFSELVRQVRVNCEEILSDCSWTGKPFDCCKHFVPIETELGTCFSFSRKNENKLKERGEPDWVDTIANRHKPLPSLKFEINGSVRVFLHSEYDVPYLNSLSPDILQPDEDMVKYYYITVTDMENPPEVRQLSINQRKCRFPDENNLKTTDFYSYSSCIVDCRRRAQMELCNCTSHFTPKSKPEEHCDYDGIICLDSFNTRLAIQKTKWGDKDGLICDCLPGCADTDFDVVVTTQESMDPETGTSIVVIKLLRFPTERYKRNVVRGLLDLVVSMGSAAALFVGASLLTIVEVAYYFLIRSRTTERLDATAHDATQSQNEDEESSNENNGQGILPFVF</sequence>
<evidence type="ECO:0000256" key="12">
    <source>
        <dbReference type="RuleBase" id="RU000679"/>
    </source>
</evidence>
<evidence type="ECO:0000313" key="15">
    <source>
        <dbReference type="EMBL" id="BES96244.1"/>
    </source>
</evidence>
<feature type="transmembrane region" description="Helical" evidence="14">
    <location>
        <begin position="41"/>
        <end position="65"/>
    </location>
</feature>
<evidence type="ECO:0000256" key="14">
    <source>
        <dbReference type="SAM" id="Phobius"/>
    </source>
</evidence>
<keyword evidence="7" id="KW-0915">Sodium</keyword>
<evidence type="ECO:0000256" key="2">
    <source>
        <dbReference type="ARBA" id="ARBA00007193"/>
    </source>
</evidence>
<feature type="region of interest" description="Disordered" evidence="13">
    <location>
        <begin position="455"/>
        <end position="475"/>
    </location>
</feature>
<keyword evidence="10 12" id="KW-0739">Sodium transport</keyword>
<keyword evidence="11 12" id="KW-0407">Ion channel</keyword>
<dbReference type="EMBL" id="AP028915">
    <property type="protein sequence ID" value="BES96244.1"/>
    <property type="molecule type" value="Genomic_DNA"/>
</dbReference>
<evidence type="ECO:0000256" key="3">
    <source>
        <dbReference type="ARBA" id="ARBA00022448"/>
    </source>
</evidence>
<evidence type="ECO:0000313" key="16">
    <source>
        <dbReference type="Proteomes" id="UP001307889"/>
    </source>
</evidence>
<keyword evidence="6 14" id="KW-1133">Transmembrane helix</keyword>
<proteinExistence type="inferred from homology"/>
<evidence type="ECO:0000256" key="5">
    <source>
        <dbReference type="ARBA" id="ARBA00022692"/>
    </source>
</evidence>
<evidence type="ECO:0000256" key="4">
    <source>
        <dbReference type="ARBA" id="ARBA00022461"/>
    </source>
</evidence>
<dbReference type="InterPro" id="IPR001873">
    <property type="entry name" value="ENaC"/>
</dbReference>
<gene>
    <name evidence="15" type="ORF">NTJ_09053</name>
</gene>
<keyword evidence="16" id="KW-1185">Reference proteome</keyword>